<dbReference type="RefSeq" id="WP_158039636.1">
    <property type="nucleotide sequence ID" value="NZ_JACCFV010000001.1"/>
</dbReference>
<organism evidence="3 4">
    <name type="scientific">Pseudoclavibacter chungangensis</name>
    <dbReference type="NCBI Taxonomy" id="587635"/>
    <lineage>
        <taxon>Bacteria</taxon>
        <taxon>Bacillati</taxon>
        <taxon>Actinomycetota</taxon>
        <taxon>Actinomycetes</taxon>
        <taxon>Micrococcales</taxon>
        <taxon>Microbacteriaceae</taxon>
        <taxon>Pseudoclavibacter</taxon>
    </lineage>
</organism>
<feature type="transmembrane region" description="Helical" evidence="2">
    <location>
        <begin position="127"/>
        <end position="153"/>
    </location>
</feature>
<keyword evidence="2" id="KW-1133">Transmembrane helix</keyword>
<accession>A0A7J5C225</accession>
<feature type="region of interest" description="Disordered" evidence="1">
    <location>
        <begin position="1"/>
        <end position="35"/>
    </location>
</feature>
<feature type="transmembrane region" description="Helical" evidence="2">
    <location>
        <begin position="159"/>
        <end position="179"/>
    </location>
</feature>
<feature type="compositionally biased region" description="Basic and acidic residues" evidence="1">
    <location>
        <begin position="7"/>
        <end position="35"/>
    </location>
</feature>
<evidence type="ECO:0000256" key="1">
    <source>
        <dbReference type="SAM" id="MobiDB-lite"/>
    </source>
</evidence>
<feature type="transmembrane region" description="Helical" evidence="2">
    <location>
        <begin position="56"/>
        <end position="74"/>
    </location>
</feature>
<dbReference type="Proteomes" id="UP000467240">
    <property type="component" value="Unassembled WGS sequence"/>
</dbReference>
<gene>
    <name evidence="3" type="ORF">F8O01_04235</name>
</gene>
<proteinExistence type="predicted"/>
<dbReference type="AlphaFoldDB" id="A0A7J5C225"/>
<evidence type="ECO:0000313" key="4">
    <source>
        <dbReference type="Proteomes" id="UP000467240"/>
    </source>
</evidence>
<dbReference type="EMBL" id="WBJZ01000004">
    <property type="protein sequence ID" value="KAB1660140.1"/>
    <property type="molecule type" value="Genomic_DNA"/>
</dbReference>
<name>A0A7J5C225_9MICO</name>
<keyword evidence="2" id="KW-0812">Transmembrane</keyword>
<feature type="transmembrane region" description="Helical" evidence="2">
    <location>
        <begin position="94"/>
        <end position="115"/>
    </location>
</feature>
<protein>
    <recommendedName>
        <fullName evidence="5">DUF2975 domain-containing protein</fullName>
    </recommendedName>
</protein>
<keyword evidence="4" id="KW-1185">Reference proteome</keyword>
<comment type="caution">
    <text evidence="3">The sequence shown here is derived from an EMBL/GenBank/DDBJ whole genome shotgun (WGS) entry which is preliminary data.</text>
</comment>
<dbReference type="OrthoDB" id="9966918at2"/>
<reference evidence="3 4" key="1">
    <citation type="submission" date="2019-09" db="EMBL/GenBank/DDBJ databases">
        <title>Phylogeny of genus Pseudoclavibacter and closely related genus.</title>
        <authorList>
            <person name="Li Y."/>
        </authorList>
    </citation>
    <scope>NUCLEOTIDE SEQUENCE [LARGE SCALE GENOMIC DNA]</scope>
    <source>
        <strain evidence="3 4">DSM 23821</strain>
    </source>
</reference>
<evidence type="ECO:0000256" key="2">
    <source>
        <dbReference type="SAM" id="Phobius"/>
    </source>
</evidence>
<evidence type="ECO:0000313" key="3">
    <source>
        <dbReference type="EMBL" id="KAB1660140.1"/>
    </source>
</evidence>
<keyword evidence="2" id="KW-0472">Membrane</keyword>
<sequence>MPSRRRAHDDNELPRRDDVDRVTRDAGRSTRHPAADEPARLEVAAFRPGFLTSARFVAPALLVVGMLVLIPFLGTPVGRSQLERLGFGGLLGGWFVLVAAACVAAILAIAILRWVSSGTRRYARRDVLRLAAGDAVAAGAAAAFVSFLVSGGIEDVTRVLTVTFVICALFTWAMLVPLYRRGWDGVAADRGIQV</sequence>
<evidence type="ECO:0008006" key="5">
    <source>
        <dbReference type="Google" id="ProtNLM"/>
    </source>
</evidence>